<evidence type="ECO:0000313" key="4">
    <source>
        <dbReference type="Proteomes" id="UP001181355"/>
    </source>
</evidence>
<evidence type="ECO:0000313" key="3">
    <source>
        <dbReference type="EMBL" id="WMW79803.1"/>
    </source>
</evidence>
<dbReference type="InterPro" id="IPR011009">
    <property type="entry name" value="Kinase-like_dom_sf"/>
</dbReference>
<gene>
    <name evidence="3" type="ORF">RF679_14265</name>
</gene>
<dbReference type="SMART" id="SM00028">
    <property type="entry name" value="TPR"/>
    <property type="match status" value="5"/>
</dbReference>
<evidence type="ECO:0000256" key="1">
    <source>
        <dbReference type="PROSITE-ProRule" id="PRU00339"/>
    </source>
</evidence>
<feature type="repeat" description="TPR" evidence="1">
    <location>
        <begin position="583"/>
        <end position="616"/>
    </location>
</feature>
<dbReference type="Gene3D" id="1.25.40.10">
    <property type="entry name" value="Tetratricopeptide repeat domain"/>
    <property type="match status" value="1"/>
</dbReference>
<name>A0ABY9RF02_9BURK</name>
<feature type="domain" description="Protein kinase" evidence="2">
    <location>
        <begin position="16"/>
        <end position="298"/>
    </location>
</feature>
<keyword evidence="3" id="KW-0808">Transferase</keyword>
<proteinExistence type="predicted"/>
<dbReference type="PROSITE" id="PS50011">
    <property type="entry name" value="PROTEIN_KINASE_DOM"/>
    <property type="match status" value="1"/>
</dbReference>
<dbReference type="GO" id="GO:0016301">
    <property type="term" value="F:kinase activity"/>
    <property type="evidence" value="ECO:0007669"/>
    <property type="project" value="UniProtKB-KW"/>
</dbReference>
<dbReference type="InterPro" id="IPR019734">
    <property type="entry name" value="TPR_rpt"/>
</dbReference>
<sequence length="752" mass="84999">MIDQKLQHETANASSIELPAELSHLEIRQSFQCQQLDSNVKLLEARDNLLQRDVLVKIVQHTQDQAEALVDEARRVAALKHFSFLKIHSLVQQEHQLCIVMESVKGQLLVDWIKERATKESTQERSEGSKERQIVRHLLDLAQAFEEARQLGLVHGNLGSDQLWVDQAGRIRILNFGLQAHRDQSDFGLAQPMQGGAQELDRRIHYLAPERFSDTRPTSAGDVFALGVIAYEMLTGGLPYAEIHGLALLAAQVQCRSEQWTWPETVSLALRNLILHMTQRELDARANYAAIVQACETIRADDSGSSSLSSSQLDALQAQFEATAKAKRRRQYAVFALLLALSGIGAWQAKPYWPQIVKALTPYSESRELELGMGFLEQYAQLPSPAYLDGASQHFTTVLARSPENAEAVAAMAYVYFQRYQSSQRDEIWMQKAKASTQQALILNPKLAMSQVANARLLQWQHELQAALTAADLSIQLAPKRILGWHTKMSILLEMGKQDDAIQFAQEGEKHFPNDRYMLDLSAGILLARGKFAEVELALKKSLARQPEGRLAYPLLAVALMRQGRDSEAMQYVQRGLEVYPSPNLYGTLGDIRLYQGNYEDAADAYEKAVSTKNGVAGSYLRWLSYAEALYWTEDRDVETREAFEKARNLLEIRLRRSPDDAFLLVNMGHILYRLGDRNAALDILGRLKKQDLMNESGLLKLAQVYELLGKRDSTIEYLMTIKKMGIPIDDRHPIFEDVRRDPKYQARAKVE</sequence>
<protein>
    <submittedName>
        <fullName evidence="3">Protein kinase</fullName>
    </submittedName>
</protein>
<dbReference type="EMBL" id="CP133720">
    <property type="protein sequence ID" value="WMW79803.1"/>
    <property type="molecule type" value="Genomic_DNA"/>
</dbReference>
<organism evidence="3 4">
    <name type="scientific">Undibacterium cyanobacteriorum</name>
    <dbReference type="NCBI Taxonomy" id="3073561"/>
    <lineage>
        <taxon>Bacteria</taxon>
        <taxon>Pseudomonadati</taxon>
        <taxon>Pseudomonadota</taxon>
        <taxon>Betaproteobacteria</taxon>
        <taxon>Burkholderiales</taxon>
        <taxon>Oxalobacteraceae</taxon>
        <taxon>Undibacterium</taxon>
    </lineage>
</organism>
<dbReference type="InterPro" id="IPR011990">
    <property type="entry name" value="TPR-like_helical_dom_sf"/>
</dbReference>
<dbReference type="Pfam" id="PF13181">
    <property type="entry name" value="TPR_8"/>
    <property type="match status" value="1"/>
</dbReference>
<dbReference type="SUPFAM" id="SSF48452">
    <property type="entry name" value="TPR-like"/>
    <property type="match status" value="2"/>
</dbReference>
<dbReference type="RefSeq" id="WP_309481298.1">
    <property type="nucleotide sequence ID" value="NZ_CP133720.1"/>
</dbReference>
<dbReference type="InterPro" id="IPR001245">
    <property type="entry name" value="Ser-Thr/Tyr_kinase_cat_dom"/>
</dbReference>
<dbReference type="Proteomes" id="UP001181355">
    <property type="component" value="Chromosome"/>
</dbReference>
<dbReference type="Gene3D" id="1.10.510.10">
    <property type="entry name" value="Transferase(Phosphotransferase) domain 1"/>
    <property type="match status" value="1"/>
</dbReference>
<keyword evidence="4" id="KW-1185">Reference proteome</keyword>
<dbReference type="InterPro" id="IPR053235">
    <property type="entry name" value="Ser_Thr_kinase"/>
</dbReference>
<dbReference type="InterPro" id="IPR000719">
    <property type="entry name" value="Prot_kinase_dom"/>
</dbReference>
<evidence type="ECO:0000259" key="2">
    <source>
        <dbReference type="PROSITE" id="PS50011"/>
    </source>
</evidence>
<dbReference type="PROSITE" id="PS50005">
    <property type="entry name" value="TPR"/>
    <property type="match status" value="1"/>
</dbReference>
<reference evidence="3" key="1">
    <citation type="submission" date="2023-09" db="EMBL/GenBank/DDBJ databases">
        <title>Undibacterium sp. 20NA77.5 isolated from freshwater.</title>
        <authorList>
            <person name="Le V."/>
            <person name="Ko S.-R."/>
            <person name="Ahn C.-Y."/>
            <person name="Oh H.-M."/>
        </authorList>
    </citation>
    <scope>NUCLEOTIDE SEQUENCE</scope>
    <source>
        <strain evidence="3">20NA77.5</strain>
    </source>
</reference>
<dbReference type="PANTHER" id="PTHR24361">
    <property type="entry name" value="MITOGEN-ACTIVATED KINASE KINASE KINASE"/>
    <property type="match status" value="1"/>
</dbReference>
<dbReference type="SUPFAM" id="SSF56112">
    <property type="entry name" value="Protein kinase-like (PK-like)"/>
    <property type="match status" value="1"/>
</dbReference>
<dbReference type="Pfam" id="PF07714">
    <property type="entry name" value="PK_Tyr_Ser-Thr"/>
    <property type="match status" value="1"/>
</dbReference>
<keyword evidence="3" id="KW-0418">Kinase</keyword>
<accession>A0ABY9RF02</accession>
<keyword evidence="1" id="KW-0802">TPR repeat</keyword>